<dbReference type="InterPro" id="IPR007861">
    <property type="entry name" value="DNA_mismatch_repair_MutS_clamp"/>
</dbReference>
<dbReference type="InterPro" id="IPR036678">
    <property type="entry name" value="MutS_con_dom_sf"/>
</dbReference>
<evidence type="ECO:0000256" key="5">
    <source>
        <dbReference type="ARBA" id="ARBA00023125"/>
    </source>
</evidence>
<feature type="compositionally biased region" description="Polar residues" evidence="9">
    <location>
        <begin position="113"/>
        <end position="122"/>
    </location>
</feature>
<dbReference type="InterPro" id="IPR007695">
    <property type="entry name" value="DNA_mismatch_repair_MutS-lik_N"/>
</dbReference>
<dbReference type="SMART" id="SM00533">
    <property type="entry name" value="MUTSd"/>
    <property type="match status" value="1"/>
</dbReference>
<protein>
    <recommendedName>
        <fullName evidence="6">DNA mismatch repair protein</fullName>
    </recommendedName>
</protein>
<evidence type="ECO:0000256" key="4">
    <source>
        <dbReference type="ARBA" id="ARBA00022840"/>
    </source>
</evidence>
<dbReference type="InterPro" id="IPR017261">
    <property type="entry name" value="DNA_mismatch_repair_MutS/MSH"/>
</dbReference>
<keyword evidence="6 7" id="KW-0234">DNA repair</keyword>
<gene>
    <name evidence="11" type="primary">MSH6_2</name>
    <name evidence="12" type="synonym">MSH6_1</name>
    <name evidence="11" type="ORF">LTR82_015464</name>
    <name evidence="12" type="ORF">LTR91_003804</name>
</gene>
<dbReference type="Gene3D" id="3.40.1170.10">
    <property type="entry name" value="DNA repair protein MutS, domain I"/>
    <property type="match status" value="1"/>
</dbReference>
<dbReference type="Pfam" id="PF05188">
    <property type="entry name" value="MutS_II"/>
    <property type="match status" value="1"/>
</dbReference>
<dbReference type="Proteomes" id="UP001175353">
    <property type="component" value="Unassembled WGS sequence"/>
</dbReference>
<dbReference type="FunFam" id="3.40.1170.10:FF:000002">
    <property type="entry name" value="DNA mismatch repair protein"/>
    <property type="match status" value="1"/>
</dbReference>
<feature type="region of interest" description="Disordered" evidence="9">
    <location>
        <begin position="231"/>
        <end position="321"/>
    </location>
</feature>
<dbReference type="Gene3D" id="3.40.50.300">
    <property type="entry name" value="P-loop containing nucleotide triphosphate hydrolases"/>
    <property type="match status" value="1"/>
</dbReference>
<evidence type="ECO:0000313" key="14">
    <source>
        <dbReference type="Proteomes" id="UP001175353"/>
    </source>
</evidence>
<feature type="coiled-coil region" evidence="8">
    <location>
        <begin position="818"/>
        <end position="852"/>
    </location>
</feature>
<keyword evidence="14" id="KW-1185">Reference proteome</keyword>
<dbReference type="GO" id="GO:0006298">
    <property type="term" value="P:mismatch repair"/>
    <property type="evidence" value="ECO:0007669"/>
    <property type="project" value="InterPro"/>
</dbReference>
<dbReference type="PANTHER" id="PTHR11361">
    <property type="entry name" value="DNA MISMATCH REPAIR PROTEIN MUTS FAMILY MEMBER"/>
    <property type="match status" value="1"/>
</dbReference>
<evidence type="ECO:0000256" key="6">
    <source>
        <dbReference type="PIRNR" id="PIRNR037677"/>
    </source>
</evidence>
<dbReference type="Proteomes" id="UP001168146">
    <property type="component" value="Unassembled WGS sequence"/>
</dbReference>
<evidence type="ECO:0000256" key="9">
    <source>
        <dbReference type="SAM" id="MobiDB-lite"/>
    </source>
</evidence>
<dbReference type="Pfam" id="PF01624">
    <property type="entry name" value="MutS_I"/>
    <property type="match status" value="1"/>
</dbReference>
<comment type="caution">
    <text evidence="11">The sequence shown here is derived from an EMBL/GenBank/DDBJ whole genome shotgun (WGS) entry which is preliminary data.</text>
</comment>
<dbReference type="InterPro" id="IPR007696">
    <property type="entry name" value="DNA_mismatch_repair_MutS_core"/>
</dbReference>
<comment type="function">
    <text evidence="6 7">Component of the post-replicative DNA mismatch repair system (MMR).</text>
</comment>
<dbReference type="InterPro" id="IPR007860">
    <property type="entry name" value="DNA_mmatch_repair_MutS_con_dom"/>
</dbReference>
<keyword evidence="4 6" id="KW-0067">ATP-binding</keyword>
<dbReference type="SUPFAM" id="SSF48334">
    <property type="entry name" value="DNA repair protein MutS, domain III"/>
    <property type="match status" value="1"/>
</dbReference>
<dbReference type="Gene3D" id="1.10.1420.10">
    <property type="match status" value="2"/>
</dbReference>
<reference evidence="12" key="2">
    <citation type="submission" date="2023-06" db="EMBL/GenBank/DDBJ databases">
        <title>Black Yeasts Isolated from many extreme environments.</title>
        <authorList>
            <person name="Coleine C."/>
            <person name="Stajich J.E."/>
            <person name="Selbmann L."/>
        </authorList>
    </citation>
    <scope>NUCLEOTIDE SEQUENCE</scope>
    <source>
        <strain evidence="12">CCFEE 5200</strain>
    </source>
</reference>
<dbReference type="FunFam" id="1.10.1420.10:FF:000014">
    <property type="entry name" value="DNA mismatch repair protein"/>
    <property type="match status" value="1"/>
</dbReference>
<evidence type="ECO:0000313" key="12">
    <source>
        <dbReference type="EMBL" id="KAK1005879.1"/>
    </source>
</evidence>
<dbReference type="FunFam" id="3.30.420.110:FF:000006">
    <property type="entry name" value="DNA mismatch repair protein"/>
    <property type="match status" value="1"/>
</dbReference>
<dbReference type="GO" id="GO:0030983">
    <property type="term" value="F:mismatched DNA binding"/>
    <property type="evidence" value="ECO:0007669"/>
    <property type="project" value="UniProtKB-UniRule"/>
</dbReference>
<keyword evidence="2 6" id="KW-0547">Nucleotide-binding</keyword>
<dbReference type="Pfam" id="PF00488">
    <property type="entry name" value="MutS_V"/>
    <property type="match status" value="1"/>
</dbReference>
<dbReference type="InterPro" id="IPR000432">
    <property type="entry name" value="DNA_mismatch_repair_MutS_C"/>
</dbReference>
<feature type="compositionally biased region" description="Low complexity" evidence="9">
    <location>
        <begin position="19"/>
        <end position="37"/>
    </location>
</feature>
<dbReference type="InterPro" id="IPR016151">
    <property type="entry name" value="DNA_mismatch_repair_MutS_N"/>
</dbReference>
<dbReference type="InterPro" id="IPR036187">
    <property type="entry name" value="DNA_mismatch_repair_MutS_sf"/>
</dbReference>
<evidence type="ECO:0000313" key="13">
    <source>
        <dbReference type="Proteomes" id="UP001168146"/>
    </source>
</evidence>
<name>A0AAN6FAA0_9PEZI</name>
<keyword evidence="3 6" id="KW-0227">DNA damage</keyword>
<reference evidence="11" key="1">
    <citation type="submission" date="2021-12" db="EMBL/GenBank/DDBJ databases">
        <title>Black yeast isolated from Biological Soil Crust.</title>
        <authorList>
            <person name="Kurbessoian T."/>
        </authorList>
    </citation>
    <scope>NUCLEOTIDE SEQUENCE</scope>
    <source>
        <strain evidence="11">CCFEE 5208</strain>
    </source>
</reference>
<dbReference type="PIRSF" id="PIRSF037677">
    <property type="entry name" value="DNA_mis_repair_Msh6"/>
    <property type="match status" value="1"/>
</dbReference>
<dbReference type="SUPFAM" id="SSF52540">
    <property type="entry name" value="P-loop containing nucleoside triphosphate hydrolases"/>
    <property type="match status" value="1"/>
</dbReference>
<evidence type="ECO:0000259" key="10">
    <source>
        <dbReference type="PROSITE" id="PS00486"/>
    </source>
</evidence>
<evidence type="ECO:0000256" key="2">
    <source>
        <dbReference type="ARBA" id="ARBA00022741"/>
    </source>
</evidence>
<evidence type="ECO:0000256" key="1">
    <source>
        <dbReference type="ARBA" id="ARBA00006271"/>
    </source>
</evidence>
<dbReference type="NCBIfam" id="NF003810">
    <property type="entry name" value="PRK05399.1"/>
    <property type="match status" value="1"/>
</dbReference>
<dbReference type="EMBL" id="JASUXU010000086">
    <property type="protein sequence ID" value="KAK0308652.1"/>
    <property type="molecule type" value="Genomic_DNA"/>
</dbReference>
<dbReference type="SUPFAM" id="SSF55271">
    <property type="entry name" value="DNA repair protein MutS, domain I"/>
    <property type="match status" value="1"/>
</dbReference>
<evidence type="ECO:0000256" key="7">
    <source>
        <dbReference type="RuleBase" id="RU003756"/>
    </source>
</evidence>
<dbReference type="Pfam" id="PF05190">
    <property type="entry name" value="MutS_IV"/>
    <property type="match status" value="1"/>
</dbReference>
<proteinExistence type="inferred from homology"/>
<dbReference type="AlphaFoldDB" id="A0AAN6FAA0"/>
<dbReference type="GO" id="GO:0140664">
    <property type="term" value="F:ATP-dependent DNA damage sensor activity"/>
    <property type="evidence" value="ECO:0007669"/>
    <property type="project" value="InterPro"/>
</dbReference>
<dbReference type="EMBL" id="JAUJLE010000021">
    <property type="protein sequence ID" value="KAK1005879.1"/>
    <property type="molecule type" value="Genomic_DNA"/>
</dbReference>
<organism evidence="11 13">
    <name type="scientific">Friedmanniomyces endolithicus</name>
    <dbReference type="NCBI Taxonomy" id="329885"/>
    <lineage>
        <taxon>Eukaryota</taxon>
        <taxon>Fungi</taxon>
        <taxon>Dikarya</taxon>
        <taxon>Ascomycota</taxon>
        <taxon>Pezizomycotina</taxon>
        <taxon>Dothideomycetes</taxon>
        <taxon>Dothideomycetidae</taxon>
        <taxon>Mycosphaerellales</taxon>
        <taxon>Teratosphaeriaceae</taxon>
        <taxon>Friedmanniomyces</taxon>
    </lineage>
</organism>
<feature type="domain" description="DNA mismatch repair proteins mutS family" evidence="10">
    <location>
        <begin position="1085"/>
        <end position="1101"/>
    </location>
</feature>
<dbReference type="FunFam" id="3.40.50.300:FF:000771">
    <property type="entry name" value="DNA mismatch repair protein"/>
    <property type="match status" value="1"/>
</dbReference>
<evidence type="ECO:0000313" key="11">
    <source>
        <dbReference type="EMBL" id="KAK0308652.1"/>
    </source>
</evidence>
<dbReference type="InterPro" id="IPR027417">
    <property type="entry name" value="P-loop_NTPase"/>
</dbReference>
<dbReference type="PANTHER" id="PTHR11361:SF148">
    <property type="entry name" value="DNA MISMATCH REPAIR PROTEIN MSH6"/>
    <property type="match status" value="1"/>
</dbReference>
<feature type="compositionally biased region" description="Low complexity" evidence="9">
    <location>
        <begin position="79"/>
        <end position="91"/>
    </location>
</feature>
<evidence type="ECO:0000256" key="3">
    <source>
        <dbReference type="ARBA" id="ARBA00022763"/>
    </source>
</evidence>
<dbReference type="GO" id="GO:0005524">
    <property type="term" value="F:ATP binding"/>
    <property type="evidence" value="ECO:0007669"/>
    <property type="project" value="UniProtKB-UniRule"/>
</dbReference>
<dbReference type="Gene3D" id="3.30.420.110">
    <property type="entry name" value="MutS, connector domain"/>
    <property type="match status" value="1"/>
</dbReference>
<sequence>MARGIEGNEIATPRPPPKGKTGSSSTTQSSKGGKQSSIAGFFQRRSAAQADSITPAKRPLDHTLLNTFKPPKSTADLTPAPSSGAVASSSPPAAPGPSQDSSIADGRNKENETPGTTYSSPSRKAKKKVSYVESDAEDDEDDVKPAMSNRRASKRRRISVKDDSEDEYDLDAATQAAMEDDDGMLASQRLVARSTCQSHAVAVIHTTSVKSKFRPSTQSNAWKADIADFVIAEDDEDEQPSEGKKRPGKSASTSRQSTVKPPSPPSLPVEESEEIPTVSTAQQWNFDPDAPPSTGPRKPRPQKQTPSGPPKKGKAHQTEPAQRHTWLANILDADRNSPGHPDFDPRTLYIPPMSLADLSDFEQQYWGIKKNYMNTIVFFKKGKFYELYENDATIGHQLFDFKLTDRVNMRMVGVPEASLDHWANQFVAKGYKIARVDQMESALAKDMREREDTSKSKKPDKIIRRELASVLTSGTLVDGGMLQDDMATYCAAIKEVERDGRPCFGISFVDTATAQFHLANIEDDADMTRFETFVAQTRPGELLLEKSCISAKALRILKNNTGPTTIWNYLKSGKEFLSAEKARMKIDGEGYFDKAVEDSVDTWPIALREAKEKDLTFSALGALVWYLSTLKIERDLITCGNFAWYDPIRKASSLVLDGQSLINLEIFANTFDGSTNGTLFTMLNRCITPFGKRMLRQWVCHPLADAKKINQRLDAVDALNADGTVMDRFTASLSRLPDLERLISRVHAGRCKPQDFVRVLDGFEQIEYTMSLLGSFGAGEGVLGQLISSMPDLASVLHPWKDTFDRTKAKVDGIFVPQPGVEEEYDESQERIDEVEKELQRLLNKARKDLGSSAVKFTDNGKEIYQLEVPIKVKGTIPKTWKQMSATKAVKRWYSPELEKLVQSLKEAQEMHAVVVKALNGRFYARFDENYSTWLGSTKIVAQLDCLIALAKASSALGSPACRPEFVEDDDARSILEFKELRHPCIETTTNFIPNDIALGGEDPSMTLLTGANAAGKSTILRMTCTAVILAQIGCYVPCETARLTPVDRIMSRLGAHDNIFAGQSTFMVELTETKKILSEATPRSLVILDELGRGTSSYDGVAVAQAVLHHIATHVGALGYFATHYHSLAAEFASHPEIAPKRMAVRVEHDIRDVTFLYKLEDGVAEGSYGMHCAAMCGIPGKIIDRAEQAAQSWEHTGRMQESVEKARESNRLPLGVLSDVAWMLSGSKVDEEGSTVSERSLEVLRRAIAVL</sequence>
<evidence type="ECO:0000256" key="8">
    <source>
        <dbReference type="SAM" id="Coils"/>
    </source>
</evidence>
<comment type="similarity">
    <text evidence="1 6 7">Belongs to the DNA mismatch repair MutS family.</text>
</comment>
<feature type="region of interest" description="Disordered" evidence="9">
    <location>
        <begin position="1"/>
        <end position="168"/>
    </location>
</feature>
<accession>A0AAN6FAA0</accession>
<dbReference type="GO" id="GO:0032301">
    <property type="term" value="C:MutSalpha complex"/>
    <property type="evidence" value="ECO:0007669"/>
    <property type="project" value="TreeGrafter"/>
</dbReference>
<dbReference type="Pfam" id="PF05192">
    <property type="entry name" value="MutS_III"/>
    <property type="match status" value="1"/>
</dbReference>
<dbReference type="SMART" id="SM00534">
    <property type="entry name" value="MUTSac"/>
    <property type="match status" value="1"/>
</dbReference>
<feature type="compositionally biased region" description="Polar residues" evidence="9">
    <location>
        <begin position="250"/>
        <end position="260"/>
    </location>
</feature>
<dbReference type="SUPFAM" id="SSF53150">
    <property type="entry name" value="DNA repair protein MutS, domain II"/>
    <property type="match status" value="1"/>
</dbReference>
<keyword evidence="5 6" id="KW-0238">DNA-binding</keyword>
<keyword evidence="8" id="KW-0175">Coiled coil</keyword>
<dbReference type="PROSITE" id="PS00486">
    <property type="entry name" value="DNA_MISMATCH_REPAIR_2"/>
    <property type="match status" value="1"/>
</dbReference>
<dbReference type="InterPro" id="IPR045076">
    <property type="entry name" value="MutS"/>
</dbReference>
<feature type="compositionally biased region" description="Acidic residues" evidence="9">
    <location>
        <begin position="231"/>
        <end position="240"/>
    </location>
</feature>